<dbReference type="InterPro" id="IPR020806">
    <property type="entry name" value="PKS_PP-bd"/>
</dbReference>
<sequence length="3685" mass="408336">MNAEKSLKLARRFIELPLEKRRLFLDGLRAEGIDFSQFPIPADVAQDDRHALSYAQRRMWFLWQLDPHSGAYNLPGAVRLTGALNIAALEQAFAHVVQRHETLRTVFHQQADDSLEQAALSQPLVVEHMDFTLLPALEREQAIAREAQRQSLLPFDLASGPLLRIKLIKLGDDEHVLLLTLHHIVSDGWSMNVLIDEFIQGYDAFERGQQPQLPDLPIQYSDYALWQRRWLEAGEQARQLEYWQAKLGDEHPVIALPTDYPRPAMPSYRGTRHEFAVDPALVEQLRALAQRHNVTLFMLLLAAFNILLHRYSGQTDVRVGVPIANRNRREVEGLIGFFVNTQVLRSELNAQTRVTDLLAAVKETALGAQAHQELPFEQLVEAFKLERNLSHNPLFQVMYNHQPQVADIETVSTASGLALGVIEWEGRTTQFDLSLDTWEKGGRLNAALTYANDLFDASTVSRMARHWGNLLRALVDNADCRIGELAMLDASELHTQVRDWNNTGAVYPVHVCLHPLIEAQVLRTPQATALVFGNQSLTYAQLNARANQLARRLREQGVGPDVLVGIALERSVEMVVGLLAILKAGGAYVPLDPEYPQERLSYMIEDSGIGLLLTQQALLTHLPVAGIQVIALDQAVETLQDDDDSNLNLAQDARHLAYVIYTSGSTGRPKGAGNTHAALVNRLCWMQQAYGLNEHDTVLQKTPFSFDVSVWEFFWPLLTGARLVVAQPGEHREPLRLIETLRQHQVSTVHFVPSMLQAFIHETGVEHCTSLRRIVCSGEALAVDAQQQVFAKLPGTELYNLYGPTEAAIDVTHWTCVDEGAASVPIGLPIANLRTLVLDADLSPVALGVAGELYLGGAGLARNYHRRPGLTAERFVPCPFNQGERLYRTGDLVRQRVDGVIEYLGRLDHQVKLRGLRIEMGEIEARLAEHAAVREAVALVLDGKQLVAYVVLQDPATAGDWQAALAAHLLRGLPEYMVPGHWISLEQLPLSPNGKLERRALPRPDLSSAQQDYTAPATELEQRLADIWQTVLGVSPLGVDDNFFALGGDSIISIQVVSRARQAGIAFSPRDLFQHQTIRSLARVAELSTHTAIDQGIAHGAVALAPVQQWFFEQAMPAPHHWNQALLLQPRQPLEAAPLEQALRQLLRHHDALRLRFEQHDGRWQQAYADLSADSLLWHKAAAGTDELNALCEHAQRSLDLQQGPLLRALLVDMPDHTQRLLLVIHHLAVDGVSWRVLLEDLQQFYAQPSHAPQPKTSAYQAWTARLAEEAHARLPELALWQAQLAAAPHELPRDHLEAGLRTRHAQKVELTLDAERTRQLLQVAPATYRTQVNDLLLTALARVICRWSGHASSLIQLEGHGREELFADVDLSRTVGWFTSLFPVQLTPAAGLGESIKAIKEQLRSVPDKGVGYGLLRYLAGEAAGAQLAALPTPRITFNYLGQFDRQFDEQALFVPAAESAGQAQDQDAPLANWLSIEGQVYGGELNLQWTYSREMFDAHTLEALVEDYQQELCALIEHCVTHETGGMTPSDFPLARLTQQQLDSLKVPASAIEDIYPLSPMQQGLLVHTLLEPGSGIYFMQDRYIIDSDIDLPRFTAAWHAVAQRHDALRASFSLDDDGQMLQIIHRDAAPKVQVHDWTGRPEAEHETALQALLAQDRAEGFDLLNTPPFNLRLIRRRAGHYWFILSNHHILIDAWCRSLLLQDFFALYSGQRSLPPAARYRDFIQWLQEQGEREALQAWTQELAGFEQPTPLPFDRALRRQGGFSQIGDVYADLEVCQGRALRELAQRYQLTVNTLTQAAWALVLQRYSGLDEVLFGVTVAGRPINRPEMQDTVGLFINSIPLRMRLPRAGQQVSVREWLQGLFEHNLALREHEHLPLLQIQACSALDKGQSIFDSLFVYENAPVESAVVSGAEQISAKSDSARTHTNYPMTVVVYPGDALGLHLSYDKRFFDDATAERLLADFKRLLLAIGEHADGLFADLPVVDAGEREHVLQAGNQTARDYPLAHGYVRLFEAQCAAHPQQVVATCLDQRWTYRDLDTRANRLGHALIEAGVRVDQPVALLAERSLELLGMMLGSFKAGAAYLPLDPQLPARRLLDLLHLGQVPLLVASAACREQAHQILAQLAPAQRPQLRVWEEVQGARFSSAQPGIYTAPNNLAYVIFTSGSTGTPKGVMVEQAGMLNNQLSKKPYLDLGSADVIAQTASQSFDISVWQFLAAPLFGAQVDIVPNAIAHDPAALLAHVAARGISVLESVPSLIHSLLDEPQGSLAPLRWMLPTGEAMPPELARRWLQRYPRIGLVNAYGPAECSDDVALFRVDAASAEGAYLPIGLATDNNRLYVLDGGLQPVPTGVVGELYVAGTGVGRGYFGDPLRSASVFLPNPYAQQPGERLYRTGDLARRRADGQLEYVGRIDQQVKVRGFRIELGEIESRLRDLEGVREAAVVVQEGPIGKALVAFVVADDDAPHWNTLREHLKAGLKAQLPDYMVPLQWLHLDQLPLNANGKVDRKALPQAQAADWQREVVQPRAGIETLMASIWQDVLKLDAVGRDDNFFELGGHSLLVAQVVSRVRQQLSIELPLSSLFEYSVLSDFAARCAAQPQSVSQPLLRALPAGQAGVLSFAQQRQWILWQLDPDSAAYNLPAALRLKGVLNREALLRSFSDLQTRHATLRTTFTQDGEQARGVLHASLPLAVRELAVSAPGAAEIETLVAQEMRQPFDLRNGPLLRVLLLNVAAEEHVLVLTVHHIAADGWSMQVMVDEFCALYLAHVQGQAPQLPTLNIHYGDYAAWQRDWLQAGEGERQLSAWKAHLGTHPAPLELPSELTRPAIRSERGARLELLIEPELAAGLRQLAQQQSVTLFMLLLASYQTVLHRYSGQSTINVGVPNAGRSRLETEGLIGFFINTQVLRAEIDGQQTFASLLQQVKKAALWAQAHQELPFEQLVEALQPERSLSHSPLFQVLFNHQRQLGESVERSLPGLSVERMDWQQHTAQFDLALDTEEQGEQLHASLTYASDVYDAATMTQLGGHWLNLLRAVVREPQQRIAALELLEPCEQQALIEQWNPNVQRQPVAAALHQLFEAQAAAQPHAVALRWGDEGLSYADLNARSNRLARKLRELGVGPEVRVGIATERAIPLVVGVLAILKAGGAYVPLDPQYPAERLSFMIEDSGIALLLTQEHLLEHLPPRVGVQTLCLEHLALDAFSADNLANQTLPDTLAYVIYTSGSTGRPKGALLSHANVTRLLSATQQPFGFGAQDVWTLFHSYAFDFSVWELFGALCTGGRLVIVPYFISREPQAFHQLLCDEGVTVLNQTPTAFRQLLPIACQSTLPLALRWVIFGGEALDVSSLRPWYERFGDQSTTLVNMYGITETTVHVTFRALSPADLDAKVQSPIGRPLSDLSWYLLDSQLQPVAAGCAGELYIAGAGLARGYHGRTGLTAERFVPSPFAPGERLYRSGDLARQRADGNIDYLGRIDQQVKIRGFRIELGEIEACLKQQVGVAQAVLSVHPGTHGPQLCAYVVADQAPADPLAWREHLREALKVDLPDYMVPTHWRLLDALPLTGNGKLDRKALPPPDVEDWQRPYSAPVGELEQQLAAIWASVLNVERVGRHDNFFELGGHSLLAAQASARVELELGIELALRALFEAADLQAYAAVAQAQTPADNDGRLSALESLLDEMEIN</sequence>
<dbReference type="GO" id="GO:0031177">
    <property type="term" value="F:phosphopantetheine binding"/>
    <property type="evidence" value="ECO:0007669"/>
    <property type="project" value="InterPro"/>
</dbReference>
<dbReference type="InterPro" id="IPR045851">
    <property type="entry name" value="AMP-bd_C_sf"/>
</dbReference>
<dbReference type="PANTHER" id="PTHR45398:SF1">
    <property type="entry name" value="ENZYME, PUTATIVE (JCVI)-RELATED"/>
    <property type="match status" value="1"/>
</dbReference>
<dbReference type="Gene3D" id="3.30.559.30">
    <property type="entry name" value="Nonribosomal peptide synthetase, condensation domain"/>
    <property type="match status" value="4"/>
</dbReference>
<keyword evidence="3" id="KW-0596">Phosphopantetheine</keyword>
<dbReference type="GO" id="GO:0044550">
    <property type="term" value="P:secondary metabolite biosynthetic process"/>
    <property type="evidence" value="ECO:0007669"/>
    <property type="project" value="UniProtKB-ARBA"/>
</dbReference>
<accession>A0A0J6IJN2</accession>
<dbReference type="CDD" id="cd19531">
    <property type="entry name" value="LCL_NRPS-like"/>
    <property type="match status" value="2"/>
</dbReference>
<dbReference type="InterPro" id="IPR020845">
    <property type="entry name" value="AMP-binding_CS"/>
</dbReference>
<dbReference type="Gene3D" id="1.10.1200.10">
    <property type="entry name" value="ACP-like"/>
    <property type="match status" value="3"/>
</dbReference>
<dbReference type="Gene3D" id="2.30.38.10">
    <property type="entry name" value="Luciferase, Domain 3"/>
    <property type="match status" value="3"/>
</dbReference>
<dbReference type="InterPro" id="IPR010060">
    <property type="entry name" value="NRPS_synth"/>
</dbReference>
<comment type="similarity">
    <text evidence="2">Belongs to the ATP-dependent AMP-binding enzyme family.</text>
</comment>
<dbReference type="InterPro" id="IPR009081">
    <property type="entry name" value="PP-bd_ACP"/>
</dbReference>
<dbReference type="FunFam" id="2.30.38.10:FF:000001">
    <property type="entry name" value="Non-ribosomal peptide synthetase PvdI"/>
    <property type="match status" value="3"/>
</dbReference>
<feature type="domain" description="Carrier" evidence="9">
    <location>
        <begin position="1015"/>
        <end position="1089"/>
    </location>
</feature>
<evidence type="ECO:0000256" key="8">
    <source>
        <dbReference type="ARBA" id="ARBA00023268"/>
    </source>
</evidence>
<evidence type="ECO:0000256" key="5">
    <source>
        <dbReference type="ARBA" id="ARBA00022598"/>
    </source>
</evidence>
<dbReference type="GO" id="GO:0016874">
    <property type="term" value="F:ligase activity"/>
    <property type="evidence" value="ECO:0007669"/>
    <property type="project" value="UniProtKB-KW"/>
</dbReference>
<dbReference type="NCBIfam" id="NF003417">
    <property type="entry name" value="PRK04813.1"/>
    <property type="match status" value="3"/>
</dbReference>
<dbReference type="GO" id="GO:0017000">
    <property type="term" value="P:antibiotic biosynthetic process"/>
    <property type="evidence" value="ECO:0007669"/>
    <property type="project" value="UniProtKB-KW"/>
</dbReference>
<dbReference type="SUPFAM" id="SSF47336">
    <property type="entry name" value="ACP-like"/>
    <property type="match status" value="3"/>
</dbReference>
<proteinExistence type="inferred from homology"/>
<dbReference type="FunFam" id="1.10.1200.10:FF:000005">
    <property type="entry name" value="Nonribosomal peptide synthetase 1"/>
    <property type="match status" value="3"/>
</dbReference>
<dbReference type="Pfam" id="PF13193">
    <property type="entry name" value="AMP-binding_C"/>
    <property type="match status" value="3"/>
</dbReference>
<dbReference type="Pfam" id="PF00668">
    <property type="entry name" value="Condensation"/>
    <property type="match status" value="4"/>
</dbReference>
<evidence type="ECO:0000313" key="10">
    <source>
        <dbReference type="EMBL" id="KMN11979.1"/>
    </source>
</evidence>
<keyword evidence="5" id="KW-0436">Ligase</keyword>
<keyword evidence="6" id="KW-0808">Transferase</keyword>
<dbReference type="InterPro" id="IPR036736">
    <property type="entry name" value="ACP-like_sf"/>
</dbReference>
<dbReference type="InterPro" id="IPR010071">
    <property type="entry name" value="AA_adenyl_dom"/>
</dbReference>
<dbReference type="FunFam" id="3.40.50.980:FF:000001">
    <property type="entry name" value="Non-ribosomal peptide synthetase"/>
    <property type="match status" value="3"/>
</dbReference>
<keyword evidence="8" id="KW-0511">Multifunctional enzyme</keyword>
<dbReference type="CDD" id="cd19543">
    <property type="entry name" value="DCL_NRPS"/>
    <property type="match status" value="1"/>
</dbReference>
<dbReference type="CDD" id="cd05930">
    <property type="entry name" value="A_NRPS"/>
    <property type="match status" value="2"/>
</dbReference>
<evidence type="ECO:0000256" key="4">
    <source>
        <dbReference type="ARBA" id="ARBA00022553"/>
    </source>
</evidence>
<dbReference type="Pfam" id="PF00550">
    <property type="entry name" value="PP-binding"/>
    <property type="match status" value="3"/>
</dbReference>
<reference evidence="10 11" key="1">
    <citation type="submission" date="2015-02" db="EMBL/GenBank/DDBJ databases">
        <title>Pseudomonas helleri sp. nov. and Pseudomonas weihenstephanensis sp. nov., isolated from raw cows milk.</title>
        <authorList>
            <person name="von Neubeck M."/>
            <person name="Huptas C."/>
            <person name="Wenning M."/>
            <person name="Scherer S."/>
        </authorList>
    </citation>
    <scope>NUCLEOTIDE SEQUENCE [LARGE SCALE GENOMIC DNA]</scope>
    <source>
        <strain evidence="10 11">DSM 29166</strain>
    </source>
</reference>
<feature type="domain" description="Carrier" evidence="9">
    <location>
        <begin position="2528"/>
        <end position="2603"/>
    </location>
</feature>
<dbReference type="SUPFAM" id="SSF56801">
    <property type="entry name" value="Acetyl-CoA synthetase-like"/>
    <property type="match status" value="3"/>
</dbReference>
<dbReference type="FunFam" id="3.30.300.30:FF:000010">
    <property type="entry name" value="Enterobactin synthetase component F"/>
    <property type="match status" value="3"/>
</dbReference>
<dbReference type="PATRIC" id="fig|1608994.3.peg.202"/>
<evidence type="ECO:0000313" key="11">
    <source>
        <dbReference type="Proteomes" id="UP000036325"/>
    </source>
</evidence>
<dbReference type="Gene3D" id="3.40.50.980">
    <property type="match status" value="6"/>
</dbReference>
<evidence type="ECO:0000256" key="7">
    <source>
        <dbReference type="ARBA" id="ARBA00023194"/>
    </source>
</evidence>
<evidence type="ECO:0000256" key="2">
    <source>
        <dbReference type="ARBA" id="ARBA00006432"/>
    </source>
</evidence>
<comment type="cofactor">
    <cofactor evidence="1">
        <name>pantetheine 4'-phosphate</name>
        <dbReference type="ChEBI" id="CHEBI:47942"/>
    </cofactor>
</comment>
<dbReference type="CDD" id="cd17643">
    <property type="entry name" value="A_NRPS_Cytc1-like"/>
    <property type="match status" value="1"/>
</dbReference>
<dbReference type="FunFam" id="3.40.50.12780:FF:000012">
    <property type="entry name" value="Non-ribosomal peptide synthetase"/>
    <property type="match status" value="2"/>
</dbReference>
<dbReference type="PANTHER" id="PTHR45398">
    <property type="match status" value="1"/>
</dbReference>
<dbReference type="SMART" id="SM00823">
    <property type="entry name" value="PKS_PP"/>
    <property type="match status" value="3"/>
</dbReference>
<dbReference type="InterPro" id="IPR000873">
    <property type="entry name" value="AMP-dep_synth/lig_dom"/>
</dbReference>
<dbReference type="GO" id="GO:0043041">
    <property type="term" value="P:amino acid activation for nonribosomal peptide biosynthetic process"/>
    <property type="evidence" value="ECO:0007669"/>
    <property type="project" value="UniProtKB-ARBA"/>
</dbReference>
<gene>
    <name evidence="10" type="ORF">TU86_20230</name>
</gene>
<dbReference type="Proteomes" id="UP000036325">
    <property type="component" value="Unassembled WGS sequence"/>
</dbReference>
<dbReference type="PROSITE" id="PS00012">
    <property type="entry name" value="PHOSPHOPANTETHEINE"/>
    <property type="match status" value="3"/>
</dbReference>
<dbReference type="SUPFAM" id="SSF52777">
    <property type="entry name" value="CoA-dependent acyltransferases"/>
    <property type="match status" value="8"/>
</dbReference>
<dbReference type="GO" id="GO:0016740">
    <property type="term" value="F:transferase activity"/>
    <property type="evidence" value="ECO:0007669"/>
    <property type="project" value="UniProtKB-KW"/>
</dbReference>
<evidence type="ECO:0000256" key="3">
    <source>
        <dbReference type="ARBA" id="ARBA00022450"/>
    </source>
</evidence>
<dbReference type="STRING" id="1608994.TU86_20230"/>
<dbReference type="NCBIfam" id="NF004282">
    <property type="entry name" value="PRK05691.1"/>
    <property type="match status" value="5"/>
</dbReference>
<evidence type="ECO:0000256" key="6">
    <source>
        <dbReference type="ARBA" id="ARBA00022679"/>
    </source>
</evidence>
<dbReference type="InterPro" id="IPR001242">
    <property type="entry name" value="Condensation_dom"/>
</dbReference>
<evidence type="ECO:0000256" key="1">
    <source>
        <dbReference type="ARBA" id="ARBA00001957"/>
    </source>
</evidence>
<dbReference type="Gene3D" id="3.30.559.10">
    <property type="entry name" value="Chloramphenicol acetyltransferase-like domain"/>
    <property type="match status" value="4"/>
</dbReference>
<dbReference type="InterPro" id="IPR025110">
    <property type="entry name" value="AMP-bd_C"/>
</dbReference>
<feature type="domain" description="Carrier" evidence="9">
    <location>
        <begin position="3589"/>
        <end position="3664"/>
    </location>
</feature>
<keyword evidence="7" id="KW-0045">Antibiotic biosynthesis</keyword>
<dbReference type="NCBIfam" id="TIGR01733">
    <property type="entry name" value="AA-adenyl-dom"/>
    <property type="match status" value="3"/>
</dbReference>
<dbReference type="FunFam" id="3.30.559.10:FF:000016">
    <property type="entry name" value="Nonribosomal peptide synthase Pes1"/>
    <property type="match status" value="1"/>
</dbReference>
<dbReference type="Gene3D" id="3.30.300.30">
    <property type="match status" value="3"/>
</dbReference>
<dbReference type="PROSITE" id="PS50075">
    <property type="entry name" value="CARRIER"/>
    <property type="match status" value="3"/>
</dbReference>
<dbReference type="CDD" id="cd19534">
    <property type="entry name" value="E_NRPS"/>
    <property type="match status" value="1"/>
</dbReference>
<name>A0A0J6IJN2_9PSED</name>
<protein>
    <submittedName>
        <fullName evidence="10">Peptide synthase</fullName>
    </submittedName>
</protein>
<dbReference type="InterPro" id="IPR023213">
    <property type="entry name" value="CAT-like_dom_sf"/>
</dbReference>
<dbReference type="NCBIfam" id="TIGR01720">
    <property type="entry name" value="NRPS-para261"/>
    <property type="match status" value="1"/>
</dbReference>
<dbReference type="FunFam" id="3.40.50.980:FF:000002">
    <property type="entry name" value="Enterobactin synthetase component F"/>
    <property type="match status" value="2"/>
</dbReference>
<keyword evidence="4" id="KW-0597">Phosphoprotein</keyword>
<dbReference type="FunFam" id="3.30.559.10:FF:000012">
    <property type="entry name" value="Non-ribosomal peptide synthetase"/>
    <property type="match status" value="2"/>
</dbReference>
<comment type="caution">
    <text evidence="10">The sequence shown here is derived from an EMBL/GenBank/DDBJ whole genome shotgun (WGS) entry which is preliminary data.</text>
</comment>
<dbReference type="OrthoDB" id="9757559at2"/>
<dbReference type="PROSITE" id="PS00455">
    <property type="entry name" value="AMP_BINDING"/>
    <property type="match status" value="3"/>
</dbReference>
<dbReference type="RefSeq" id="WP_048366095.1">
    <property type="nucleotide sequence ID" value="NZ_JYLF01000011.1"/>
</dbReference>
<dbReference type="Pfam" id="PF00501">
    <property type="entry name" value="AMP-binding"/>
    <property type="match status" value="3"/>
</dbReference>
<evidence type="ECO:0000259" key="9">
    <source>
        <dbReference type="PROSITE" id="PS50075"/>
    </source>
</evidence>
<dbReference type="InterPro" id="IPR006162">
    <property type="entry name" value="Ppantetheine_attach_site"/>
</dbReference>
<dbReference type="EMBL" id="JYLF01000011">
    <property type="protein sequence ID" value="KMN11979.1"/>
    <property type="molecule type" value="Genomic_DNA"/>
</dbReference>
<organism evidence="10 11">
    <name type="scientific">Pseudomonas weihenstephanensis</name>
    <dbReference type="NCBI Taxonomy" id="1608994"/>
    <lineage>
        <taxon>Bacteria</taxon>
        <taxon>Pseudomonadati</taxon>
        <taxon>Pseudomonadota</taxon>
        <taxon>Gammaproteobacteria</taxon>
        <taxon>Pseudomonadales</taxon>
        <taxon>Pseudomonadaceae</taxon>
        <taxon>Pseudomonas</taxon>
    </lineage>
</organism>